<name>I2E264_RHIML</name>
<accession>I2E264</accession>
<keyword evidence="1" id="KW-0614">Plasmid</keyword>
<evidence type="ECO:0000313" key="1">
    <source>
        <dbReference type="EMBL" id="AFJ91582.1"/>
    </source>
</evidence>
<dbReference type="AlphaFoldDB" id="I2E264"/>
<sequence>MCTSWVQISYAQDRQKSADIVTKKGTWTFERKAELATNFDERWRGSEKEFALGPDGVVKQENAVQNKADKTPMILGVCIILMQL</sequence>
<protein>
    <submittedName>
        <fullName evidence="1">Lytic transglycosylase catalytic subunit</fullName>
    </submittedName>
</protein>
<gene>
    <name evidence="1" type="ORF">pHRC017_0553</name>
</gene>
<reference evidence="1" key="1">
    <citation type="journal article" date="2012" name="Mol. Plant Microbe Interact.">
        <title>Rhizobial plasmids that cause impaired symbiotic nitrogen fixation and enhanced host invasion.</title>
        <authorList>
            <person name="Crook M.B."/>
            <person name="Lindsay D.P."/>
            <person name="Biggs M.B."/>
            <person name="Bentley J.S."/>
            <person name="Price J.C."/>
            <person name="Clement S.C."/>
            <person name="Clement M.J."/>
            <person name="Long S.R."/>
            <person name="Griffitts J.S."/>
        </authorList>
    </citation>
    <scope>NUCLEOTIDE SEQUENCE</scope>
    <source>
        <strain evidence="1">C017</strain>
        <plasmid evidence="1">pHRC017</plasmid>
    </source>
</reference>
<geneLocation type="plasmid" evidence="1">
    <name>pHRC017</name>
</geneLocation>
<proteinExistence type="predicted"/>
<dbReference type="EMBL" id="JQ665880">
    <property type="protein sequence ID" value="AFJ91582.1"/>
    <property type="molecule type" value="Genomic_DNA"/>
</dbReference>
<organism evidence="1">
    <name type="scientific">Rhizobium meliloti</name>
    <name type="common">Ensifer meliloti</name>
    <name type="synonym">Sinorhizobium meliloti</name>
    <dbReference type="NCBI Taxonomy" id="382"/>
    <lineage>
        <taxon>Bacteria</taxon>
        <taxon>Pseudomonadati</taxon>
        <taxon>Pseudomonadota</taxon>
        <taxon>Alphaproteobacteria</taxon>
        <taxon>Hyphomicrobiales</taxon>
        <taxon>Rhizobiaceae</taxon>
        <taxon>Sinorhizobium/Ensifer group</taxon>
        <taxon>Sinorhizobium</taxon>
    </lineage>
</organism>